<evidence type="ECO:0000256" key="1">
    <source>
        <dbReference type="SAM" id="MobiDB-lite"/>
    </source>
</evidence>
<name>A0A6J6JYY1_9ZZZZ</name>
<evidence type="ECO:0000259" key="2">
    <source>
        <dbReference type="Pfam" id="PF11258"/>
    </source>
</evidence>
<dbReference type="InterPro" id="IPR035328">
    <property type="entry name" value="DUF3048_C"/>
</dbReference>
<dbReference type="PROSITE" id="PS51257">
    <property type="entry name" value="PROKAR_LIPOPROTEIN"/>
    <property type="match status" value="1"/>
</dbReference>
<evidence type="ECO:0000313" key="4">
    <source>
        <dbReference type="EMBL" id="CAB4568420.1"/>
    </source>
</evidence>
<feature type="domain" description="DUF3048" evidence="2">
    <location>
        <begin position="54"/>
        <end position="189"/>
    </location>
</feature>
<dbReference type="Pfam" id="PF17479">
    <property type="entry name" value="DUF3048_C"/>
    <property type="match status" value="1"/>
</dbReference>
<dbReference type="EMBL" id="CAEZVY010000048">
    <property type="protein sequence ID" value="CAB4640899.1"/>
    <property type="molecule type" value="Genomic_DNA"/>
</dbReference>
<reference evidence="5" key="1">
    <citation type="submission" date="2020-05" db="EMBL/GenBank/DDBJ databases">
        <authorList>
            <person name="Chiriac C."/>
            <person name="Salcher M."/>
            <person name="Ghai R."/>
            <person name="Kavagutti S V."/>
        </authorList>
    </citation>
    <scope>NUCLEOTIDE SEQUENCE</scope>
</reference>
<protein>
    <submittedName>
        <fullName evidence="5">Unannotated protein</fullName>
    </submittedName>
</protein>
<dbReference type="InterPro" id="IPR021416">
    <property type="entry name" value="DUF3048_N"/>
</dbReference>
<feature type="domain" description="DUF3048" evidence="3">
    <location>
        <begin position="225"/>
        <end position="331"/>
    </location>
</feature>
<accession>A0A6J6JYY1</accession>
<feature type="region of interest" description="Disordered" evidence="1">
    <location>
        <begin position="24"/>
        <end position="44"/>
    </location>
</feature>
<dbReference type="Pfam" id="PF11258">
    <property type="entry name" value="DUF3048"/>
    <property type="match status" value="1"/>
</dbReference>
<organism evidence="5">
    <name type="scientific">freshwater metagenome</name>
    <dbReference type="NCBI Taxonomy" id="449393"/>
    <lineage>
        <taxon>unclassified sequences</taxon>
        <taxon>metagenomes</taxon>
        <taxon>ecological metagenomes</taxon>
    </lineage>
</organism>
<dbReference type="Gene3D" id="3.50.90.10">
    <property type="entry name" value="YerB-like"/>
    <property type="match status" value="1"/>
</dbReference>
<dbReference type="AlphaFoldDB" id="A0A6J6JYY1"/>
<dbReference type="SUPFAM" id="SSF159774">
    <property type="entry name" value="YerB-like"/>
    <property type="match status" value="1"/>
</dbReference>
<dbReference type="InterPro" id="IPR023158">
    <property type="entry name" value="YerB-like_sf"/>
</dbReference>
<sequence length="349" mass="36478">MMRHFRSLVTLGAVAALVLTGCSQGSTDSGDTDGTGSGTSDGEAVVDTATVAALTGEPIEAGSLSRPALSAKVDNHPSARPQVGIDETDIVFEELVEGGMTRYLAVWHSKLPAEIGPVRSVRPMDPEIVSPFGGVFAYSGGQVRFIQLMQAAPVYNAIHGQPDTESTFYRTSAKVAPHNVLVKAPELIEQHLDLAAPPKMFDYAASLAESTAVLEGAALTSVKTSFSGFSSPSWEWDATQEKFMRFQTNGAADSASSGNQLAATNVVVLFVGIEVIEDIPTTRLVSQGTGYVATGGSIVEIAWIKANPESPIVLTTQAGNPVLLGIGNTWVELLPSDSSDVDAGSVAIN</sequence>
<gene>
    <name evidence="4" type="ORF">UFOPK1684_00558</name>
    <name evidence="5" type="ORF">UFOPK2158_00583</name>
</gene>
<proteinExistence type="predicted"/>
<evidence type="ECO:0000259" key="3">
    <source>
        <dbReference type="Pfam" id="PF17479"/>
    </source>
</evidence>
<dbReference type="EMBL" id="CAEZTM010000018">
    <property type="protein sequence ID" value="CAB4568420.1"/>
    <property type="molecule type" value="Genomic_DNA"/>
</dbReference>
<evidence type="ECO:0000313" key="5">
    <source>
        <dbReference type="EMBL" id="CAB4640899.1"/>
    </source>
</evidence>